<evidence type="ECO:0000256" key="5">
    <source>
        <dbReference type="ARBA" id="ARBA00022598"/>
    </source>
</evidence>
<evidence type="ECO:0000259" key="23">
    <source>
        <dbReference type="Pfam" id="PF13193"/>
    </source>
</evidence>
<evidence type="ECO:0000256" key="8">
    <source>
        <dbReference type="ARBA" id="ARBA00022832"/>
    </source>
</evidence>
<evidence type="ECO:0000256" key="7">
    <source>
        <dbReference type="ARBA" id="ARBA00022741"/>
    </source>
</evidence>
<dbReference type="Pfam" id="PF00501">
    <property type="entry name" value="AMP-binding"/>
    <property type="match status" value="1"/>
</dbReference>
<dbReference type="EC" id="6.2.1.3" evidence="14"/>
<dbReference type="PANTHER" id="PTHR43107:SF15">
    <property type="entry name" value="FATTY ACID TRANSPORT PROTEIN 3, ISOFORM A"/>
    <property type="match status" value="1"/>
</dbReference>
<evidence type="ECO:0000256" key="20">
    <source>
        <dbReference type="ARBA" id="ARBA00068795"/>
    </source>
</evidence>
<keyword evidence="12" id="KW-0472">Membrane</keyword>
<evidence type="ECO:0000256" key="12">
    <source>
        <dbReference type="ARBA" id="ARBA00023136"/>
    </source>
</evidence>
<keyword evidence="3" id="KW-0813">Transport</keyword>
<dbReference type="Pfam" id="PF13193">
    <property type="entry name" value="AMP-binding_C"/>
    <property type="match status" value="1"/>
</dbReference>
<feature type="non-terminal residue" evidence="24">
    <location>
        <position position="1"/>
    </location>
</feature>
<comment type="caution">
    <text evidence="24">The sequence shown here is derived from an EMBL/GenBank/DDBJ whole genome shotgun (WGS) entry which is preliminary data.</text>
</comment>
<dbReference type="InterPro" id="IPR000873">
    <property type="entry name" value="AMP-dep_synth/lig_dom"/>
</dbReference>
<sequence>ALYRYGKVVRFNRACKRQNASVVTLFQQRAKREPQKVCFYFEDTTWTFADAEEYSNRVAQVFLAVGYTRGDVIGLFMGTCPEYVCIWLGLAKLGITTALININLRNQSLTYSLITAKVKAVIYSGELSAEVADSLDVSVGKYQLGGKLLDASNVKSLNLLLDSASTSPPNVQGPGYEDHAVYIYTSGTTGLPKAAVVTHSRYLAITAAAKYQLQMRPDDIIFNSLPLYHTNGGVLGTGQTLVFGIPVVLMQKFSASAYWNSCIKYKCTVGLYIGEICRYIMAVPPKPEDSRHHIRCMIGNGMRATIWKDFTERFKIKEMIEVYGTTEGNVTFINTANKIGAVGYLPKCVPQSWLPIGLIRVDPDTYEPIRDNRGLCIRCDPGEPGMCVGVINSSNATRHFHGYTDHTATTKKILHNVFKKGDRVFLTGDILVMDEYGYIYFKDRTGDTFRWKGENVATAEVESVIMNIIGLKDAAVYGVQVPHQEGRAGMVAIADPNNALDVETLASGLEKSLPSYAQPIFIRVIEKCDITDTFKIKKTVLRKEGFDPFRIKDKLYFRSGKEYVPLTSQVYHDILNGGTAFQLPVCNWQHPYASIPDTGMYNVHVYEAQMVHLRETQSL</sequence>
<evidence type="ECO:0000256" key="1">
    <source>
        <dbReference type="ARBA" id="ARBA00004651"/>
    </source>
</evidence>
<dbReference type="SUPFAM" id="SSF56801">
    <property type="entry name" value="Acetyl-CoA synthetase-like"/>
    <property type="match status" value="1"/>
</dbReference>
<keyword evidence="10" id="KW-1133">Transmembrane helix</keyword>
<feature type="domain" description="AMP-dependent synthetase/ligase" evidence="22">
    <location>
        <begin position="26"/>
        <end position="344"/>
    </location>
</feature>
<dbReference type="NCBIfam" id="NF006134">
    <property type="entry name" value="PRK08279.1"/>
    <property type="match status" value="1"/>
</dbReference>
<dbReference type="GO" id="GO:0005778">
    <property type="term" value="C:peroxisomal membrane"/>
    <property type="evidence" value="ECO:0007669"/>
    <property type="project" value="UniProtKB-SubCell"/>
</dbReference>
<keyword evidence="4" id="KW-1003">Cell membrane</keyword>
<dbReference type="Gene3D" id="3.40.50.12780">
    <property type="entry name" value="N-terminal domain of ligase-like"/>
    <property type="match status" value="1"/>
</dbReference>
<dbReference type="Gene3D" id="3.30.300.30">
    <property type="match status" value="1"/>
</dbReference>
<keyword evidence="5" id="KW-0436">Ligase</keyword>
<dbReference type="OrthoDB" id="288590at2759"/>
<dbReference type="GO" id="GO:0005789">
    <property type="term" value="C:endoplasmic reticulum membrane"/>
    <property type="evidence" value="ECO:0007669"/>
    <property type="project" value="TreeGrafter"/>
</dbReference>
<keyword evidence="25" id="KW-1185">Reference proteome</keyword>
<comment type="function">
    <text evidence="19">Acyl-CoA synthetase required for both the import of long chain fatty acids (LCFAs) (C14-C18) and the activation very long chain fatty acids (VLCFAs) (C20-C26) by esterification of the fatty acids into metabolically active CoA-thioesters for subsequent degradation or incorporation into phospholipids. The transport and fatty acyl-CoA synthetase activities are genetically separable and are thus independent activities. Esterifies VLCFAs in the peroxisome matrix. The VLCFAs are actively transported into peroxisomes by a PXA1-PXA2 heterodimeric transporter in the peroxisomal membrane.</text>
</comment>
<evidence type="ECO:0000313" key="25">
    <source>
        <dbReference type="Proteomes" id="UP000502823"/>
    </source>
</evidence>
<comment type="subcellular location">
    <subcellularLocation>
        <location evidence="1">Cell membrane</location>
        <topology evidence="1">Multi-pass membrane protein</topology>
    </subcellularLocation>
    <subcellularLocation>
        <location evidence="17">Peroxisome membrane</location>
    </subcellularLocation>
</comment>
<evidence type="ECO:0000256" key="6">
    <source>
        <dbReference type="ARBA" id="ARBA00022692"/>
    </source>
</evidence>
<dbReference type="EMBL" id="BLKM01000333">
    <property type="protein sequence ID" value="GFG31831.1"/>
    <property type="molecule type" value="Genomic_DNA"/>
</dbReference>
<dbReference type="InterPro" id="IPR042099">
    <property type="entry name" value="ANL_N_sf"/>
</dbReference>
<dbReference type="AlphaFoldDB" id="A0A6L2PGY1"/>
<evidence type="ECO:0000256" key="3">
    <source>
        <dbReference type="ARBA" id="ARBA00022448"/>
    </source>
</evidence>
<evidence type="ECO:0000256" key="2">
    <source>
        <dbReference type="ARBA" id="ARBA00006432"/>
    </source>
</evidence>
<dbReference type="InterPro" id="IPR025110">
    <property type="entry name" value="AMP-bd_C"/>
</dbReference>
<dbReference type="GO" id="GO:0005524">
    <property type="term" value="F:ATP binding"/>
    <property type="evidence" value="ECO:0007669"/>
    <property type="project" value="UniProtKB-KW"/>
</dbReference>
<dbReference type="PANTHER" id="PTHR43107">
    <property type="entry name" value="LONG-CHAIN FATTY ACID TRANSPORT PROTEIN"/>
    <property type="match status" value="1"/>
</dbReference>
<keyword evidence="6" id="KW-0812">Transmembrane</keyword>
<evidence type="ECO:0000256" key="16">
    <source>
        <dbReference type="ARBA" id="ARBA00041297"/>
    </source>
</evidence>
<accession>A0A6L2PGY1</accession>
<dbReference type="Proteomes" id="UP000502823">
    <property type="component" value="Unassembled WGS sequence"/>
</dbReference>
<evidence type="ECO:0000256" key="21">
    <source>
        <dbReference type="ARBA" id="ARBA00078285"/>
    </source>
</evidence>
<evidence type="ECO:0000259" key="22">
    <source>
        <dbReference type="Pfam" id="PF00501"/>
    </source>
</evidence>
<gene>
    <name evidence="24" type="ORF">Cfor_10254</name>
</gene>
<dbReference type="GO" id="GO:0004467">
    <property type="term" value="F:long-chain fatty acid-CoA ligase activity"/>
    <property type="evidence" value="ECO:0007669"/>
    <property type="project" value="UniProtKB-EC"/>
</dbReference>
<dbReference type="InterPro" id="IPR045851">
    <property type="entry name" value="AMP-bd_C_sf"/>
</dbReference>
<evidence type="ECO:0000256" key="19">
    <source>
        <dbReference type="ARBA" id="ARBA00060276"/>
    </source>
</evidence>
<evidence type="ECO:0000313" key="24">
    <source>
        <dbReference type="EMBL" id="GFG31831.1"/>
    </source>
</evidence>
<evidence type="ECO:0000256" key="9">
    <source>
        <dbReference type="ARBA" id="ARBA00022840"/>
    </source>
</evidence>
<comment type="catalytic activity">
    <reaction evidence="18">
        <text>tetracosanoate + ATP + CoA = tetracosanoyl-CoA + AMP + diphosphate</text>
        <dbReference type="Rhea" id="RHEA:33639"/>
        <dbReference type="ChEBI" id="CHEBI:30616"/>
        <dbReference type="ChEBI" id="CHEBI:31014"/>
        <dbReference type="ChEBI" id="CHEBI:33019"/>
        <dbReference type="ChEBI" id="CHEBI:57287"/>
        <dbReference type="ChEBI" id="CHEBI:65052"/>
        <dbReference type="ChEBI" id="CHEBI:456215"/>
    </reaction>
    <physiologicalReaction direction="left-to-right" evidence="18">
        <dbReference type="Rhea" id="RHEA:33640"/>
    </physiologicalReaction>
</comment>
<dbReference type="PROSITE" id="PS00455">
    <property type="entry name" value="AMP_BINDING"/>
    <property type="match status" value="1"/>
</dbReference>
<keyword evidence="13" id="KW-0576">Peroxisome</keyword>
<evidence type="ECO:0000256" key="15">
    <source>
        <dbReference type="ARBA" id="ARBA00036527"/>
    </source>
</evidence>
<evidence type="ECO:0000256" key="18">
    <source>
        <dbReference type="ARBA" id="ARBA00048666"/>
    </source>
</evidence>
<reference evidence="25" key="1">
    <citation type="submission" date="2020-01" db="EMBL/GenBank/DDBJ databases">
        <title>Draft genome sequence of the Termite Coptotermes fromosanus.</title>
        <authorList>
            <person name="Itakura S."/>
            <person name="Yosikawa Y."/>
            <person name="Umezawa K."/>
        </authorList>
    </citation>
    <scope>NUCLEOTIDE SEQUENCE [LARGE SCALE GENOMIC DNA]</scope>
</reference>
<evidence type="ECO:0000256" key="10">
    <source>
        <dbReference type="ARBA" id="ARBA00022989"/>
    </source>
</evidence>
<feature type="domain" description="AMP-binding enzyme C-terminal" evidence="23">
    <location>
        <begin position="460"/>
        <end position="535"/>
    </location>
</feature>
<keyword evidence="9" id="KW-0067">ATP-binding</keyword>
<organism evidence="24 25">
    <name type="scientific">Coptotermes formosanus</name>
    <name type="common">Formosan subterranean termite</name>
    <dbReference type="NCBI Taxonomy" id="36987"/>
    <lineage>
        <taxon>Eukaryota</taxon>
        <taxon>Metazoa</taxon>
        <taxon>Ecdysozoa</taxon>
        <taxon>Arthropoda</taxon>
        <taxon>Hexapoda</taxon>
        <taxon>Insecta</taxon>
        <taxon>Pterygota</taxon>
        <taxon>Neoptera</taxon>
        <taxon>Polyneoptera</taxon>
        <taxon>Dictyoptera</taxon>
        <taxon>Blattodea</taxon>
        <taxon>Blattoidea</taxon>
        <taxon>Termitoidae</taxon>
        <taxon>Rhinotermitidae</taxon>
        <taxon>Coptotermes</taxon>
    </lineage>
</organism>
<keyword evidence="11" id="KW-0445">Lipid transport</keyword>
<dbReference type="GO" id="GO:0005324">
    <property type="term" value="F:long-chain fatty acid transmembrane transporter activity"/>
    <property type="evidence" value="ECO:0007669"/>
    <property type="project" value="TreeGrafter"/>
</dbReference>
<protein>
    <recommendedName>
        <fullName evidence="20">Very long-chain fatty acid transport protein</fullName>
        <ecNumber evidence="14">6.2.1.3</ecNumber>
    </recommendedName>
    <alternativeName>
        <fullName evidence="16">Long-chain-fatty-acid--CoA ligase</fullName>
    </alternativeName>
    <alternativeName>
        <fullName evidence="21">Very-long-chain acyl-CoA synthetase</fullName>
    </alternativeName>
</protein>
<comment type="catalytic activity">
    <reaction evidence="15">
        <text>a very long-chain fatty acid + ATP + CoA = a very long-chain fatty acyl-CoA + AMP + diphosphate</text>
        <dbReference type="Rhea" id="RHEA:54536"/>
        <dbReference type="ChEBI" id="CHEBI:30616"/>
        <dbReference type="ChEBI" id="CHEBI:33019"/>
        <dbReference type="ChEBI" id="CHEBI:57287"/>
        <dbReference type="ChEBI" id="CHEBI:58950"/>
        <dbReference type="ChEBI" id="CHEBI:138261"/>
        <dbReference type="ChEBI" id="CHEBI:456215"/>
    </reaction>
    <physiologicalReaction direction="left-to-right" evidence="15">
        <dbReference type="Rhea" id="RHEA:54537"/>
    </physiologicalReaction>
</comment>
<comment type="similarity">
    <text evidence="2">Belongs to the ATP-dependent AMP-binding enzyme family.</text>
</comment>
<dbReference type="FunFam" id="3.30.300.30:FF:000002">
    <property type="entry name" value="Long-chain fatty acid transport protein 1"/>
    <property type="match status" value="1"/>
</dbReference>
<proteinExistence type="inferred from homology"/>
<evidence type="ECO:0000256" key="11">
    <source>
        <dbReference type="ARBA" id="ARBA00023055"/>
    </source>
</evidence>
<dbReference type="FunFam" id="3.40.50.12780:FF:000019">
    <property type="entry name" value="Long-chain fatty acid transporter"/>
    <property type="match status" value="1"/>
</dbReference>
<dbReference type="InterPro" id="IPR020845">
    <property type="entry name" value="AMP-binding_CS"/>
</dbReference>
<evidence type="ECO:0000256" key="17">
    <source>
        <dbReference type="ARBA" id="ARBA00046271"/>
    </source>
</evidence>
<evidence type="ECO:0000256" key="4">
    <source>
        <dbReference type="ARBA" id="ARBA00022475"/>
    </source>
</evidence>
<dbReference type="GO" id="GO:0005886">
    <property type="term" value="C:plasma membrane"/>
    <property type="evidence" value="ECO:0007669"/>
    <property type="project" value="UniProtKB-SubCell"/>
</dbReference>
<dbReference type="InParanoid" id="A0A6L2PGY1"/>
<keyword evidence="7" id="KW-0547">Nucleotide-binding</keyword>
<evidence type="ECO:0000256" key="13">
    <source>
        <dbReference type="ARBA" id="ARBA00023140"/>
    </source>
</evidence>
<keyword evidence="8" id="KW-0276">Fatty acid metabolism</keyword>
<name>A0A6L2PGY1_COPFO</name>
<dbReference type="GO" id="GO:0044539">
    <property type="term" value="P:long-chain fatty acid import into cell"/>
    <property type="evidence" value="ECO:0007669"/>
    <property type="project" value="TreeGrafter"/>
</dbReference>
<keyword evidence="8" id="KW-0443">Lipid metabolism</keyword>
<evidence type="ECO:0000256" key="14">
    <source>
        <dbReference type="ARBA" id="ARBA00026121"/>
    </source>
</evidence>